<dbReference type="OrthoDB" id="26525at2759"/>
<keyword evidence="2" id="KW-0677">Repeat</keyword>
<dbReference type="SMART" id="SM00054">
    <property type="entry name" value="EFh"/>
    <property type="match status" value="16"/>
</dbReference>
<dbReference type="SUPFAM" id="SSF47473">
    <property type="entry name" value="EF-hand"/>
    <property type="match status" value="7"/>
</dbReference>
<dbReference type="FunFam" id="1.10.238.10:FF:000243">
    <property type="entry name" value="EF-hand calcium binding domain 6"/>
    <property type="match status" value="1"/>
</dbReference>
<dbReference type="InterPro" id="IPR018247">
    <property type="entry name" value="EF_Hand_1_Ca_BS"/>
</dbReference>
<evidence type="ECO:0000256" key="2">
    <source>
        <dbReference type="ARBA" id="ARBA00022737"/>
    </source>
</evidence>
<dbReference type="Gene3D" id="1.10.238.10">
    <property type="entry name" value="EF-hand"/>
    <property type="match status" value="13"/>
</dbReference>
<keyword evidence="6" id="KW-1185">Reference proteome</keyword>
<gene>
    <name evidence="5" type="ORF">OFUS_LOCUS23490</name>
</gene>
<reference evidence="5" key="1">
    <citation type="submission" date="2022-03" db="EMBL/GenBank/DDBJ databases">
        <authorList>
            <person name="Martin C."/>
        </authorList>
    </citation>
    <scope>NUCLEOTIDE SEQUENCE</scope>
</reference>
<dbReference type="InterPro" id="IPR015070">
    <property type="entry name" value="EF_hand_DJBP"/>
</dbReference>
<feature type="compositionally biased region" description="Polar residues" evidence="4">
    <location>
        <begin position="1507"/>
        <end position="1525"/>
    </location>
</feature>
<keyword evidence="1" id="KW-0597">Phosphoprotein</keyword>
<feature type="region of interest" description="Disordered" evidence="4">
    <location>
        <begin position="274"/>
        <end position="296"/>
    </location>
</feature>
<protein>
    <submittedName>
        <fullName evidence="5">Uncharacterized protein</fullName>
    </submittedName>
</protein>
<dbReference type="PANTHER" id="PTHR20875">
    <property type="entry name" value="EF-HAND CALCIUM-BINDING DOMAIN-CONTAINING PROTEIN 6-RELATED"/>
    <property type="match status" value="1"/>
</dbReference>
<dbReference type="CDD" id="cd00051">
    <property type="entry name" value="EFh"/>
    <property type="match status" value="4"/>
</dbReference>
<dbReference type="InterPro" id="IPR052603">
    <property type="entry name" value="EFCB6"/>
</dbReference>
<proteinExistence type="predicted"/>
<feature type="region of interest" description="Disordered" evidence="4">
    <location>
        <begin position="1501"/>
        <end position="1525"/>
    </location>
</feature>
<evidence type="ECO:0000313" key="5">
    <source>
        <dbReference type="EMBL" id="CAH1799481.1"/>
    </source>
</evidence>
<dbReference type="Pfam" id="PF08976">
    <property type="entry name" value="EF-hand_11"/>
    <property type="match status" value="3"/>
</dbReference>
<dbReference type="Proteomes" id="UP000749559">
    <property type="component" value="Unassembled WGS sequence"/>
</dbReference>
<dbReference type="GO" id="GO:0005654">
    <property type="term" value="C:nucleoplasm"/>
    <property type="evidence" value="ECO:0007669"/>
    <property type="project" value="TreeGrafter"/>
</dbReference>
<evidence type="ECO:0000256" key="4">
    <source>
        <dbReference type="SAM" id="MobiDB-lite"/>
    </source>
</evidence>
<feature type="compositionally biased region" description="Low complexity" evidence="4">
    <location>
        <begin position="38"/>
        <end position="47"/>
    </location>
</feature>
<name>A0A8J1TC43_OWEFU</name>
<dbReference type="InterPro" id="IPR011992">
    <property type="entry name" value="EF-hand-dom_pair"/>
</dbReference>
<dbReference type="PANTHER" id="PTHR20875:SF2">
    <property type="entry name" value="EF-HAND CALCIUM-BINDING DOMAIN-CONTAINING PROTEIN 6"/>
    <property type="match status" value="1"/>
</dbReference>
<keyword evidence="3" id="KW-0106">Calcium</keyword>
<dbReference type="PROSITE" id="PS50222">
    <property type="entry name" value="EF_HAND_2"/>
    <property type="match status" value="12"/>
</dbReference>
<evidence type="ECO:0000313" key="6">
    <source>
        <dbReference type="Proteomes" id="UP000749559"/>
    </source>
</evidence>
<dbReference type="FunFam" id="1.10.238.10:FF:000121">
    <property type="entry name" value="EF-hand calcium-binding domain-containing protein 6"/>
    <property type="match status" value="4"/>
</dbReference>
<feature type="region of interest" description="Disordered" evidence="4">
    <location>
        <begin position="1"/>
        <end position="63"/>
    </location>
</feature>
<dbReference type="Pfam" id="PF13833">
    <property type="entry name" value="EF-hand_8"/>
    <property type="match status" value="1"/>
</dbReference>
<feature type="compositionally biased region" description="Polar residues" evidence="4">
    <location>
        <begin position="12"/>
        <end position="30"/>
    </location>
</feature>
<dbReference type="InterPro" id="IPR002048">
    <property type="entry name" value="EF_hand_dom"/>
</dbReference>
<dbReference type="PROSITE" id="PS00018">
    <property type="entry name" value="EF_HAND_1"/>
    <property type="match status" value="2"/>
</dbReference>
<dbReference type="FunFam" id="1.10.238.10:FF:000179">
    <property type="entry name" value="EF-hand calcium-binding domain-containing protein 6"/>
    <property type="match status" value="2"/>
</dbReference>
<dbReference type="Pfam" id="PF13202">
    <property type="entry name" value="EF-hand_5"/>
    <property type="match status" value="2"/>
</dbReference>
<comment type="caution">
    <text evidence="5">The sequence shown here is derived from an EMBL/GenBank/DDBJ whole genome shotgun (WGS) entry which is preliminary data.</text>
</comment>
<sequence>MASMLGLRPMTQGATFTPRPAQSQGVPSPSKTHREHNPGSPDSGHGSSHSEKSFQDSGSTNVSAANPKLSIIEVEALLREKVRSKYRDLQQGFQNYDREQNLSITKGEFRRVLELYCISLTSEQFDQVMSKIDTNRNGTVKYCDFLDKFYGARSSSENRWAVPATPGGSKYISQQAPPKEINVDMVEKMLKDKINKNLKNVCKGLRLYDYNRDGRVQRHELRKVLENYCFKFTDQQYDKLWQRYDFHHTGMVDYRDFLQRLGVNVVKSQQPLSDSSKSALNWNHEHTGQQSKRPRLGIRGGTSVISGMTFDQIELEFRKKMIENRANLKRAFLAFDKVKDGLLPIEDVKSILVNFTIPMSDQLFHQLMDRCGIKASGRVAWEWFLEKFQDAQNDGNGQTIPIKPGHKYFPIRGDQEKSSVKDILRMLCEKVELGSNNLKDAFLKIDIDRKGRITKKELRSVFELFKIRVSDDQFKELISILDPEKTNNISYQRFLDLFEERETDEGHKWLISDHRFNSQQRPAILAWETVEDILKEKIEENFKPIGDAIVANDPKNEGRIAHSDLKNIIDKYVLPVSEDHFENMVLRCEERDDEKVNYVEFMEKLGVDVKPGDVIGLSTQITDGSSAAETKRLQDQIYRQVEADQHVSERTDTLFPEEILVKIKDRMSQHSTKIRETFLIFDKKGRRKISKKVFRGVLRDYGILMTDNVYDEVCSKLQFHKGFMDYKDFVANFEDPRIDGPGVDIVRSGNHRVNVARGDELGMSAMECEAKLRNKLREGFADLRGAFYKFDDTHQGCLTRANFRRLLDSFMFIISDEEFKKLAEKFGFVKGVRVGYQEFLDKFEVRDTPEGHPWLTSCHRYNDTFDATPMKADEVHKILKDKAHRQWKDLAKAFRTMDGSGNGIITKKELRDVLFKFILPMNKDDFNHLWRRYDLEGKGYISHTDFLEELVGHQFAPGDEVGPSRRIINDSYMNLDRHHADQQAKQEMITLKTVYRAAEMTAEEVHQELKDKIRETYESFNKAFRKFDKDNSGFISVAQIQRVLIDFNYFLDDDQFFKLLDKLGLQTNKSKLSYEAFLQGFQEGRKEHYKPRSPRTETKEYSAISVYDAENKLKVNVGRQADTIQAALCAFDRKNNGRISKGDFRSVLDNFCFKLSDKQFKHILSGILPEGESQVDYPLFLENYGNISPKGQQQEPDVAMWLNNIERRMAASSPKTLEMSDIHQSLHEQVNARFYGLAKAFAEIDYAQIGVVSLEDFRDVINKHCMRLTDQQFQSIWSTLPVNEFGNLDYRRFLKEYSSDVNVQLPRTAEMNLPRTPQIDNHQMPQGSLPPTPKEFLAPIEEDNGPANTPSPAIFQHRPKTAEITNQNGRRSTSRMANVTKSLDQLDLRTPLPPGTGRRSRAYTPLVNAEDIEGKLREKIKRNWKDIQRQCRICDPGNTGQIDVDAMKEIIQRCGAMMTEFEFVQLSTKYDLKNSGKFSYQDFLRHFVLTMKQNSDIPEETQKFRRQQINTPSTAQAPSGQKTDSYNSAMGRIQKCVRSSWKEMRRTFRGIDKQGTGMISSIDFRMVLKQYNINLSEDEFFHMMTFYDKNLGGNVSYNDFIKACLKS</sequence>
<evidence type="ECO:0000256" key="1">
    <source>
        <dbReference type="ARBA" id="ARBA00022553"/>
    </source>
</evidence>
<dbReference type="EMBL" id="CAIIXF020000011">
    <property type="protein sequence ID" value="CAH1799481.1"/>
    <property type="molecule type" value="Genomic_DNA"/>
</dbReference>
<organism evidence="5 6">
    <name type="scientific">Owenia fusiformis</name>
    <name type="common">Polychaete worm</name>
    <dbReference type="NCBI Taxonomy" id="6347"/>
    <lineage>
        <taxon>Eukaryota</taxon>
        <taxon>Metazoa</taxon>
        <taxon>Spiralia</taxon>
        <taxon>Lophotrochozoa</taxon>
        <taxon>Annelida</taxon>
        <taxon>Polychaeta</taxon>
        <taxon>Sedentaria</taxon>
        <taxon>Canalipalpata</taxon>
        <taxon>Sabellida</taxon>
        <taxon>Oweniida</taxon>
        <taxon>Oweniidae</taxon>
        <taxon>Owenia</taxon>
    </lineage>
</organism>
<accession>A0A8J1TC43</accession>
<evidence type="ECO:0000256" key="3">
    <source>
        <dbReference type="ARBA" id="ARBA00022837"/>
    </source>
</evidence>
<dbReference type="GO" id="GO:0005509">
    <property type="term" value="F:calcium ion binding"/>
    <property type="evidence" value="ECO:0007669"/>
    <property type="project" value="InterPro"/>
</dbReference>